<evidence type="ECO:0000256" key="8">
    <source>
        <dbReference type="RuleBase" id="RU003870"/>
    </source>
</evidence>
<dbReference type="SUPFAM" id="SSF56053">
    <property type="entry name" value="Ribosomal protein L6"/>
    <property type="match status" value="2"/>
</dbReference>
<dbReference type="FunFam" id="3.90.930.12:FF:000001">
    <property type="entry name" value="50S ribosomal protein L6"/>
    <property type="match status" value="1"/>
</dbReference>
<dbReference type="NCBIfam" id="TIGR03654">
    <property type="entry name" value="L6_bact"/>
    <property type="match status" value="1"/>
</dbReference>
<keyword evidence="5 6" id="KW-0687">Ribonucleoprotein</keyword>
<evidence type="ECO:0000259" key="9">
    <source>
        <dbReference type="Pfam" id="PF00347"/>
    </source>
</evidence>
<dbReference type="Gene3D" id="3.90.930.12">
    <property type="entry name" value="Ribosomal protein L6, alpha-beta domain"/>
    <property type="match status" value="2"/>
</dbReference>
<dbReference type="PRINTS" id="PR00059">
    <property type="entry name" value="RIBOSOMALL6"/>
</dbReference>
<evidence type="ECO:0000256" key="6">
    <source>
        <dbReference type="HAMAP-Rule" id="MF_01365"/>
    </source>
</evidence>
<dbReference type="InterPro" id="IPR000702">
    <property type="entry name" value="Ribosomal_uL6-like"/>
</dbReference>
<dbReference type="Pfam" id="PF00347">
    <property type="entry name" value="Ribosomal_L6"/>
    <property type="match status" value="2"/>
</dbReference>
<dbReference type="AlphaFoldDB" id="A0AAU7VMA2"/>
<reference evidence="10" key="1">
    <citation type="journal article" date="2013" name="Extremophiles">
        <title>Proteinivorax tanatarense gen. nov., sp. nov., an anaerobic, haloalkaliphilic, proteolytic bacterium isolated from a decaying algal bloom, and proposal of Proteinivoraceae fam. nov.</title>
        <authorList>
            <person name="Kevbrin V."/>
            <person name="Boltyanskaya Y."/>
            <person name="Zhilina T."/>
            <person name="Kolganova T."/>
            <person name="Lavrentjeva E."/>
            <person name="Kuznetsov B."/>
        </authorList>
    </citation>
    <scope>NUCLEOTIDE SEQUENCE</scope>
    <source>
        <strain evidence="10">Z-910T</strain>
    </source>
</reference>
<dbReference type="EMBL" id="CP158367">
    <property type="protein sequence ID" value="XBX75077.1"/>
    <property type="molecule type" value="Genomic_DNA"/>
</dbReference>
<dbReference type="PANTHER" id="PTHR11655:SF14">
    <property type="entry name" value="LARGE RIBOSOMAL SUBUNIT PROTEIN UL6M"/>
    <property type="match status" value="1"/>
</dbReference>
<protein>
    <recommendedName>
        <fullName evidence="6">Large ribosomal subunit protein uL6</fullName>
    </recommendedName>
</protein>
<dbReference type="InterPro" id="IPR036789">
    <property type="entry name" value="Ribosomal_uL6-like_a/b-dom_sf"/>
</dbReference>
<feature type="domain" description="Large ribosomal subunit protein uL6 alpha-beta" evidence="9">
    <location>
        <begin position="11"/>
        <end position="83"/>
    </location>
</feature>
<comment type="subunit">
    <text evidence="6">Part of the 50S ribosomal subunit.</text>
</comment>
<accession>A0AAU7VMA2</accession>
<dbReference type="RefSeq" id="WP_350343824.1">
    <property type="nucleotide sequence ID" value="NZ_CP158367.1"/>
</dbReference>
<evidence type="ECO:0000313" key="10">
    <source>
        <dbReference type="EMBL" id="XBX75077.1"/>
    </source>
</evidence>
<comment type="function">
    <text evidence="6 8">This protein binds to the 23S rRNA, and is important in its secondary structure. It is located near the subunit interface in the base of the L7/L12 stalk, and near the tRNA binding site of the peptidyltransferase center.</text>
</comment>
<evidence type="ECO:0000256" key="7">
    <source>
        <dbReference type="RuleBase" id="RU003869"/>
    </source>
</evidence>
<keyword evidence="2 6" id="KW-0699">rRNA-binding</keyword>
<proteinExistence type="inferred from homology"/>
<keyword evidence="4 6" id="KW-0689">Ribosomal protein</keyword>
<dbReference type="GO" id="GO:0003735">
    <property type="term" value="F:structural constituent of ribosome"/>
    <property type="evidence" value="ECO:0007669"/>
    <property type="project" value="UniProtKB-UniRule"/>
</dbReference>
<evidence type="ECO:0000256" key="1">
    <source>
        <dbReference type="ARBA" id="ARBA00009356"/>
    </source>
</evidence>
<dbReference type="InterPro" id="IPR020040">
    <property type="entry name" value="Ribosomal_uL6_a/b-dom"/>
</dbReference>
<dbReference type="GO" id="GO:0002181">
    <property type="term" value="P:cytoplasmic translation"/>
    <property type="evidence" value="ECO:0007669"/>
    <property type="project" value="TreeGrafter"/>
</dbReference>
<feature type="domain" description="Large ribosomal subunit protein uL6 alpha-beta" evidence="9">
    <location>
        <begin position="91"/>
        <end position="165"/>
    </location>
</feature>
<name>A0AAU7VMA2_9FIRM</name>
<evidence type="ECO:0000256" key="3">
    <source>
        <dbReference type="ARBA" id="ARBA00022884"/>
    </source>
</evidence>
<reference evidence="10" key="2">
    <citation type="submission" date="2024-06" db="EMBL/GenBank/DDBJ databases">
        <authorList>
            <person name="Petrova K.O."/>
            <person name="Toshchakov S.V."/>
            <person name="Boltjanskaja Y.V."/>
            <person name="Kevbrin V."/>
        </authorList>
    </citation>
    <scope>NUCLEOTIDE SEQUENCE</scope>
    <source>
        <strain evidence="10">Z-910T</strain>
    </source>
</reference>
<evidence type="ECO:0000256" key="5">
    <source>
        <dbReference type="ARBA" id="ARBA00023274"/>
    </source>
</evidence>
<sequence length="179" mass="19781">MSRIGKRPVSIPSGVEVNVNENNLVTVKGPKGTLANQISPEMDIKIENNEVVVNRPSDNKKHRALHGLSRSLVSNMIEGVTKGYSKNLELVGVGYRASKKGKNLVLNVGYSHPVEIEQPDSIEIEVPENTKITVKGINKQLVGQMAARIRAVREPEPYLAKGIRYEGEYIRRKEGKTGK</sequence>
<dbReference type="GO" id="GO:0019843">
    <property type="term" value="F:rRNA binding"/>
    <property type="evidence" value="ECO:0007669"/>
    <property type="project" value="UniProtKB-UniRule"/>
</dbReference>
<gene>
    <name evidence="6 10" type="primary">rplF</name>
    <name evidence="10" type="ORF">PRVXT_000182</name>
</gene>
<dbReference type="PANTHER" id="PTHR11655">
    <property type="entry name" value="60S/50S RIBOSOMAL PROTEIN L6/L9"/>
    <property type="match status" value="1"/>
</dbReference>
<evidence type="ECO:0000256" key="2">
    <source>
        <dbReference type="ARBA" id="ARBA00022730"/>
    </source>
</evidence>
<dbReference type="InterPro" id="IPR019906">
    <property type="entry name" value="Ribosomal_uL6_bac-type"/>
</dbReference>
<dbReference type="GO" id="GO:0022625">
    <property type="term" value="C:cytosolic large ribosomal subunit"/>
    <property type="evidence" value="ECO:0007669"/>
    <property type="project" value="UniProtKB-UniRule"/>
</dbReference>
<dbReference type="HAMAP" id="MF_01365_B">
    <property type="entry name" value="Ribosomal_uL6_B"/>
    <property type="match status" value="1"/>
</dbReference>
<comment type="similarity">
    <text evidence="1 6 7">Belongs to the universal ribosomal protein uL6 family.</text>
</comment>
<keyword evidence="3 6" id="KW-0694">RNA-binding</keyword>
<dbReference type="FunFam" id="3.90.930.12:FF:000002">
    <property type="entry name" value="50S ribosomal protein L6"/>
    <property type="match status" value="1"/>
</dbReference>
<organism evidence="10">
    <name type="scientific">Proteinivorax tanatarense</name>
    <dbReference type="NCBI Taxonomy" id="1260629"/>
    <lineage>
        <taxon>Bacteria</taxon>
        <taxon>Bacillati</taxon>
        <taxon>Bacillota</taxon>
        <taxon>Clostridia</taxon>
        <taxon>Eubacteriales</taxon>
        <taxon>Proteinivoracaceae</taxon>
        <taxon>Proteinivorax</taxon>
    </lineage>
</organism>
<dbReference type="PIRSF" id="PIRSF002162">
    <property type="entry name" value="Ribosomal_L6"/>
    <property type="match status" value="1"/>
</dbReference>
<evidence type="ECO:0000256" key="4">
    <source>
        <dbReference type="ARBA" id="ARBA00022980"/>
    </source>
</evidence>